<dbReference type="PROSITE" id="PS00726">
    <property type="entry name" value="AP_NUCLEASE_F1_1"/>
    <property type="match status" value="1"/>
</dbReference>
<dbReference type="Pfam" id="PF03372">
    <property type="entry name" value="Exo_endo_phos"/>
    <property type="match status" value="1"/>
</dbReference>
<accession>A0A7C0U6F4</accession>
<feature type="site" description="Transition state stabilizer" evidence="7">
    <location>
        <position position="153"/>
    </location>
</feature>
<evidence type="ECO:0000256" key="5">
    <source>
        <dbReference type="PIRSR" id="PIRSR604808-1"/>
    </source>
</evidence>
<dbReference type="InterPro" id="IPR036691">
    <property type="entry name" value="Endo/exonu/phosph_ase_sf"/>
</dbReference>
<feature type="binding site" evidence="6">
    <location>
        <position position="12"/>
    </location>
    <ligand>
        <name>Mg(2+)</name>
        <dbReference type="ChEBI" id="CHEBI:18420"/>
        <label>1</label>
    </ligand>
</feature>
<keyword evidence="6" id="KW-0464">Manganese</keyword>
<feature type="domain" description="Endonuclease/exonuclease/phosphatase" evidence="8">
    <location>
        <begin position="9"/>
        <end position="254"/>
    </location>
</feature>
<evidence type="ECO:0000256" key="3">
    <source>
        <dbReference type="ARBA" id="ARBA00022801"/>
    </source>
</evidence>
<feature type="active site" description="Proton donor/acceptor" evidence="5">
    <location>
        <position position="151"/>
    </location>
</feature>
<keyword evidence="4 6" id="KW-0460">Magnesium</keyword>
<feature type="binding site" evidence="6">
    <location>
        <position position="153"/>
    </location>
    <ligand>
        <name>Mg(2+)</name>
        <dbReference type="ChEBI" id="CHEBI:18420"/>
        <label>1</label>
    </ligand>
</feature>
<reference evidence="9" key="1">
    <citation type="journal article" date="2020" name="mSystems">
        <title>Genome- and Community-Level Interaction Insights into Carbon Utilization and Element Cycling Functions of Hydrothermarchaeota in Hydrothermal Sediment.</title>
        <authorList>
            <person name="Zhou Z."/>
            <person name="Liu Y."/>
            <person name="Xu W."/>
            <person name="Pan J."/>
            <person name="Luo Z.H."/>
            <person name="Li M."/>
        </authorList>
    </citation>
    <scope>NUCLEOTIDE SEQUENCE [LARGE SCALE GENOMIC DNA]</scope>
    <source>
        <strain evidence="9">HyVt-115</strain>
    </source>
</reference>
<dbReference type="InterPro" id="IPR005135">
    <property type="entry name" value="Endo/exonuclease/phosphatase"/>
</dbReference>
<dbReference type="EC" id="3.1.11.2" evidence="9"/>
<evidence type="ECO:0000256" key="7">
    <source>
        <dbReference type="PIRSR" id="PIRSR604808-3"/>
    </source>
</evidence>
<feature type="active site" evidence="5">
    <location>
        <position position="110"/>
    </location>
</feature>
<keyword evidence="2 6" id="KW-0479">Metal-binding</keyword>
<feature type="binding site" evidence="6">
    <location>
        <position position="151"/>
    </location>
    <ligand>
        <name>Mg(2+)</name>
        <dbReference type="ChEBI" id="CHEBI:18420"/>
        <label>1</label>
    </ligand>
</feature>
<comment type="similarity">
    <text evidence="1">Belongs to the DNA repair enzymes AP/ExoA family.</text>
</comment>
<evidence type="ECO:0000256" key="6">
    <source>
        <dbReference type="PIRSR" id="PIRSR604808-2"/>
    </source>
</evidence>
<dbReference type="PANTHER" id="PTHR43250:SF2">
    <property type="entry name" value="EXODEOXYRIBONUCLEASE III"/>
    <property type="match status" value="1"/>
</dbReference>
<dbReference type="EMBL" id="DQWS01000161">
    <property type="protein sequence ID" value="HDD53268.1"/>
    <property type="molecule type" value="Genomic_DNA"/>
</dbReference>
<organism evidence="9">
    <name type="scientific">Thermosulfidibacter takaii</name>
    <dbReference type="NCBI Taxonomy" id="412593"/>
    <lineage>
        <taxon>Bacteria</taxon>
        <taxon>Pseudomonadati</taxon>
        <taxon>Thermosulfidibacterota</taxon>
        <taxon>Thermosulfidibacteria</taxon>
        <taxon>Thermosulfidibacterales</taxon>
        <taxon>Thermosulfidibacteraceae</taxon>
    </lineage>
</organism>
<evidence type="ECO:0000256" key="1">
    <source>
        <dbReference type="ARBA" id="ARBA00007092"/>
    </source>
</evidence>
<comment type="cofactor">
    <cofactor evidence="6">
        <name>Mg(2+)</name>
        <dbReference type="ChEBI" id="CHEBI:18420"/>
    </cofactor>
    <cofactor evidence="6">
        <name>Mn(2+)</name>
        <dbReference type="ChEBI" id="CHEBI:29035"/>
    </cofactor>
    <text evidence="6">Probably binds two magnesium or manganese ions per subunit.</text>
</comment>
<feature type="binding site" evidence="6">
    <location>
        <position position="254"/>
    </location>
    <ligand>
        <name>Mg(2+)</name>
        <dbReference type="ChEBI" id="CHEBI:18420"/>
        <label>1</label>
    </ligand>
</feature>
<keyword evidence="3 9" id="KW-0378">Hydrolase</keyword>
<evidence type="ECO:0000313" key="9">
    <source>
        <dbReference type="EMBL" id="HDD53268.1"/>
    </source>
</evidence>
<feature type="binding site" evidence="6">
    <location>
        <position position="39"/>
    </location>
    <ligand>
        <name>Mg(2+)</name>
        <dbReference type="ChEBI" id="CHEBI:18420"/>
        <label>1</label>
    </ligand>
</feature>
<evidence type="ECO:0000256" key="4">
    <source>
        <dbReference type="ARBA" id="ARBA00022842"/>
    </source>
</evidence>
<dbReference type="InterPro" id="IPR020847">
    <property type="entry name" value="AP_endonuclease_F1_BS"/>
</dbReference>
<dbReference type="InterPro" id="IPR004808">
    <property type="entry name" value="AP_endonuc_1"/>
</dbReference>
<evidence type="ECO:0000259" key="8">
    <source>
        <dbReference type="Pfam" id="PF03372"/>
    </source>
</evidence>
<gene>
    <name evidence="9" type="primary">xth</name>
    <name evidence="9" type="ORF">ENF32_04290</name>
</gene>
<dbReference type="NCBIfam" id="TIGR00195">
    <property type="entry name" value="exoDNase_III"/>
    <property type="match status" value="1"/>
</dbReference>
<dbReference type="PROSITE" id="PS51435">
    <property type="entry name" value="AP_NUCLEASE_F1_4"/>
    <property type="match status" value="1"/>
</dbReference>
<evidence type="ECO:0000256" key="2">
    <source>
        <dbReference type="ARBA" id="ARBA00022723"/>
    </source>
</evidence>
<dbReference type="CDD" id="cd09086">
    <property type="entry name" value="ExoIII-like_AP-endo"/>
    <property type="match status" value="1"/>
</dbReference>
<dbReference type="Proteomes" id="UP000885690">
    <property type="component" value="Unassembled WGS sequence"/>
</dbReference>
<feature type="site" description="Interaction with DNA substrate" evidence="7">
    <location>
        <position position="254"/>
    </location>
</feature>
<feature type="binding site" evidence="6">
    <location>
        <position position="253"/>
    </location>
    <ligand>
        <name>Mg(2+)</name>
        <dbReference type="ChEBI" id="CHEBI:18420"/>
        <label>1</label>
    </ligand>
</feature>
<proteinExistence type="inferred from homology"/>
<dbReference type="AlphaFoldDB" id="A0A7C0U6F4"/>
<protein>
    <submittedName>
        <fullName evidence="9">Exodeoxyribonuclease III</fullName>
        <ecNumber evidence="9">3.1.11.2</ecNumber>
    </submittedName>
</protein>
<dbReference type="NCBIfam" id="TIGR00633">
    <property type="entry name" value="xth"/>
    <property type="match status" value="1"/>
</dbReference>
<dbReference type="GO" id="GO:0006281">
    <property type="term" value="P:DNA repair"/>
    <property type="evidence" value="ECO:0007669"/>
    <property type="project" value="InterPro"/>
</dbReference>
<comment type="caution">
    <text evidence="9">The sequence shown here is derived from an EMBL/GenBank/DDBJ whole genome shotgun (WGS) entry which is preliminary data.</text>
</comment>
<dbReference type="GO" id="GO:0004519">
    <property type="term" value="F:endonuclease activity"/>
    <property type="evidence" value="ECO:0007669"/>
    <property type="project" value="InterPro"/>
</dbReference>
<dbReference type="SUPFAM" id="SSF56219">
    <property type="entry name" value="DNase I-like"/>
    <property type="match status" value="1"/>
</dbReference>
<dbReference type="GO" id="GO:0008311">
    <property type="term" value="F:double-stranded DNA 3'-5' DNA exonuclease activity"/>
    <property type="evidence" value="ECO:0007669"/>
    <property type="project" value="UniProtKB-EC"/>
</dbReference>
<feature type="site" description="Important for catalytic activity" evidence="7">
    <location>
        <position position="224"/>
    </location>
</feature>
<dbReference type="GO" id="GO:0046872">
    <property type="term" value="F:metal ion binding"/>
    <property type="evidence" value="ECO:0007669"/>
    <property type="project" value="UniProtKB-KW"/>
</dbReference>
<dbReference type="PANTHER" id="PTHR43250">
    <property type="entry name" value="EXODEOXYRIBONUCLEASE III"/>
    <property type="match status" value="1"/>
</dbReference>
<dbReference type="InterPro" id="IPR037493">
    <property type="entry name" value="ExoIII-like"/>
</dbReference>
<dbReference type="Gene3D" id="3.60.10.10">
    <property type="entry name" value="Endonuclease/exonuclease/phosphatase"/>
    <property type="match status" value="1"/>
</dbReference>
<sequence length="264" mass="30183">MKRESFTIATFNVNSIRSRLHIVIPWLDKNRPDVLCIQETKVADGDFPAEEFEKIGYHVVFKGGKGRNGVAIASLEEPREVAFGLDDGGPPDEDRLIWGVFSGIPVVNTYVPQGQRPDSPVFAYKLDWFRRLLAFFQKHFSPQHPLIWCGDLNVAPEEIDVHNPKRLLGHVCFCPQVWEAFERVKAWGFVDIFRKHHPGEPGQYTFYDYRVPKAVDRGLGWRVDHILTTSPLAERSLDCWIDLTPRLATKPSDHTPLVARLSLN</sequence>
<dbReference type="GO" id="GO:0003677">
    <property type="term" value="F:DNA binding"/>
    <property type="evidence" value="ECO:0007669"/>
    <property type="project" value="InterPro"/>
</dbReference>
<name>A0A7C0U6F4_9BACT</name>
<feature type="active site" description="Proton acceptor" evidence="5">
    <location>
        <position position="254"/>
    </location>
</feature>